<name>A0A8K0F263_ANDGO</name>
<feature type="compositionally biased region" description="Polar residues" evidence="2">
    <location>
        <begin position="72"/>
        <end position="89"/>
    </location>
</feature>
<dbReference type="EMBL" id="VRVR01000029">
    <property type="protein sequence ID" value="KAF0852553.1"/>
    <property type="molecule type" value="Genomic_DNA"/>
</dbReference>
<feature type="coiled-coil region" evidence="1">
    <location>
        <begin position="254"/>
        <end position="281"/>
    </location>
</feature>
<feature type="compositionally biased region" description="Gly residues" evidence="2">
    <location>
        <begin position="552"/>
        <end position="562"/>
    </location>
</feature>
<feature type="region of interest" description="Disordered" evidence="2">
    <location>
        <begin position="551"/>
        <end position="586"/>
    </location>
</feature>
<feature type="compositionally biased region" description="Low complexity" evidence="2">
    <location>
        <begin position="104"/>
        <end position="114"/>
    </location>
</feature>
<feature type="coiled-coil region" evidence="1">
    <location>
        <begin position="495"/>
        <end position="550"/>
    </location>
</feature>
<organism evidence="3 4">
    <name type="scientific">Andalucia godoyi</name>
    <name type="common">Flagellate</name>
    <dbReference type="NCBI Taxonomy" id="505711"/>
    <lineage>
        <taxon>Eukaryota</taxon>
        <taxon>Discoba</taxon>
        <taxon>Jakobida</taxon>
        <taxon>Andalucina</taxon>
        <taxon>Andaluciidae</taxon>
        <taxon>Andalucia</taxon>
    </lineage>
</organism>
<protein>
    <submittedName>
        <fullName evidence="3">Putative mitochondrial protein</fullName>
    </submittedName>
</protein>
<proteinExistence type="predicted"/>
<evidence type="ECO:0000313" key="4">
    <source>
        <dbReference type="Proteomes" id="UP000799049"/>
    </source>
</evidence>
<evidence type="ECO:0000256" key="1">
    <source>
        <dbReference type="SAM" id="Coils"/>
    </source>
</evidence>
<keyword evidence="1" id="KW-0175">Coiled coil</keyword>
<dbReference type="Proteomes" id="UP000799049">
    <property type="component" value="Unassembled WGS sequence"/>
</dbReference>
<evidence type="ECO:0000256" key="2">
    <source>
        <dbReference type="SAM" id="MobiDB-lite"/>
    </source>
</evidence>
<feature type="compositionally biased region" description="Basic and acidic residues" evidence="2">
    <location>
        <begin position="475"/>
        <end position="487"/>
    </location>
</feature>
<feature type="region of interest" description="Disordered" evidence="2">
    <location>
        <begin position="1"/>
        <end position="124"/>
    </location>
</feature>
<feature type="region of interest" description="Disordered" evidence="2">
    <location>
        <begin position="468"/>
        <end position="487"/>
    </location>
</feature>
<keyword evidence="4" id="KW-1185">Reference proteome</keyword>
<feature type="compositionally biased region" description="Low complexity" evidence="2">
    <location>
        <begin position="38"/>
        <end position="54"/>
    </location>
</feature>
<feature type="compositionally biased region" description="Low complexity" evidence="2">
    <location>
        <begin position="563"/>
        <end position="574"/>
    </location>
</feature>
<comment type="caution">
    <text evidence="3">The sequence shown here is derived from an EMBL/GenBank/DDBJ whole genome shotgun (WGS) entry which is preliminary data.</text>
</comment>
<gene>
    <name evidence="3" type="ORF">ANDGO_03945</name>
</gene>
<feature type="region of interest" description="Disordered" evidence="2">
    <location>
        <begin position="347"/>
        <end position="371"/>
    </location>
</feature>
<evidence type="ECO:0000313" key="3">
    <source>
        <dbReference type="EMBL" id="KAF0852553.1"/>
    </source>
</evidence>
<feature type="coiled-coil region" evidence="1">
    <location>
        <begin position="417"/>
        <end position="455"/>
    </location>
</feature>
<reference evidence="3" key="1">
    <citation type="submission" date="2019-09" db="EMBL/GenBank/DDBJ databases">
        <title>The Mitochondrial Proteome of the Jakobid, Andalucia godoyi, a Protist With the Most Gene-Rich and Bacteria-Like Mitochondrial Genome.</title>
        <authorList>
            <person name="Gray M.W."/>
            <person name="Burger G."/>
            <person name="Derelle R."/>
            <person name="Klimes V."/>
            <person name="Leger M."/>
            <person name="Sarrasin M."/>
            <person name="Vlcek C."/>
            <person name="Roger A.J."/>
            <person name="Elias M."/>
            <person name="Lang B.F."/>
        </authorList>
    </citation>
    <scope>NUCLEOTIDE SEQUENCE</scope>
    <source>
        <strain evidence="3">And28</strain>
    </source>
</reference>
<accession>A0A8K0F263</accession>
<dbReference type="AlphaFoldDB" id="A0A8K0F263"/>
<sequence>MISVRIPSRSSNQSSPATRRRPSPSDVAISPTPSLTKSPGSPVVSSSSPASASSDEQLTSQLAADPAVTPPTFLQEQNGNPAATRSPSPSFLPEDPFHGPPSSPSSLTPFPQQSGLSPGSTGSGAKGITAKWVAALRDLTSNDKYWLSAMEAHLFALKVRFLDMLHLATTEDENEASKKTSAELIRDRMSFFHFPSGILTAKNLNTSLNLATQKVTVLEEEISSLFRHTFEEIYLRNMQHNNQEAFKEESSIAMIEAQYQIEGLKNQILRLESDIQSKNIESRHLEMLLGTKEEEIARQRRDYLKELGALHEMMWRMNERGEVFSKDQDDLYFLVEGRVRSGSIHSFSPGASDLHQNRNMTPATLGQGPRLEADKDLRATVRMQAQEIQKLRDELSRGKTDQQSSGFVESMKAKVSVQKLEKDLDAARNSYTELLHQFQQQRKEYQDKIDALELRARQWSAFLGGVDLSHPPPTHRGELEAKSESQKQEELSIKCSELLAQVQDWKTRYEETEKMRMDANREVQAARGMIEVLEKKIELSEQKSHALSRQLGRGGLSAGGAGSDSSSSLLSRGSVNGKSETFPGGQETQLTGEALFWKWLSEQVVEQDDNSSNTKRLDRQFSEDQVAELFAPSQKVLIRVSLLVRDAARELRRSLEYAVANGSKKLEGLHAVAWKILRQCEHDDEGIVLMEQGQKGGSQSPDVLKALRPMPFQTMDSSDSAIDLQRSSFKSTVNTLSSAKRFFANATGSRRTIVQSKEGASLAQSLSFSSNQKGSAQAPDKELLTPFEVETVESDAEEVEEAIEQMPFEDDRTPVPPITALRRKSTIGSMKRVPPR</sequence>